<dbReference type="OrthoDB" id="2224399at2759"/>
<gene>
    <name evidence="1" type="ORF">CALCODRAFT_484048</name>
</gene>
<name>A0A165F886_9BASI</name>
<sequence length="214" mass="22970">MTDSTSSPIDLHAWLGSTLSSPTYASHLTALSSHASLLTPPQPSIKPYPDSVYLNYPSLGLSCLFAPFEGYEPPKSAQAVSELDGEQLRLESVDVYNPSAEPTAKGKGKLPAFEPFAGLPYTFIPRAGSPPRPPFPITRSTTGKEFVLALGEPARKGGGGGPKAGNIGIWCEWSEEGVMVEFEAGEASVVQNWEKGGDKVWRVMTLFERGKSVR</sequence>
<dbReference type="AlphaFoldDB" id="A0A165F886"/>
<accession>A0A165F886</accession>
<dbReference type="Proteomes" id="UP000076842">
    <property type="component" value="Unassembled WGS sequence"/>
</dbReference>
<dbReference type="InParanoid" id="A0A165F886"/>
<evidence type="ECO:0000313" key="1">
    <source>
        <dbReference type="EMBL" id="KZT56374.1"/>
    </source>
</evidence>
<evidence type="ECO:0000313" key="2">
    <source>
        <dbReference type="Proteomes" id="UP000076842"/>
    </source>
</evidence>
<reference evidence="1 2" key="1">
    <citation type="journal article" date="2016" name="Mol. Biol. Evol.">
        <title>Comparative Genomics of Early-Diverging Mushroom-Forming Fungi Provides Insights into the Origins of Lignocellulose Decay Capabilities.</title>
        <authorList>
            <person name="Nagy L.G."/>
            <person name="Riley R."/>
            <person name="Tritt A."/>
            <person name="Adam C."/>
            <person name="Daum C."/>
            <person name="Floudas D."/>
            <person name="Sun H."/>
            <person name="Yadav J.S."/>
            <person name="Pangilinan J."/>
            <person name="Larsson K.H."/>
            <person name="Matsuura K."/>
            <person name="Barry K."/>
            <person name="Labutti K."/>
            <person name="Kuo R."/>
            <person name="Ohm R.A."/>
            <person name="Bhattacharya S.S."/>
            <person name="Shirouzu T."/>
            <person name="Yoshinaga Y."/>
            <person name="Martin F.M."/>
            <person name="Grigoriev I.V."/>
            <person name="Hibbett D.S."/>
        </authorList>
    </citation>
    <scope>NUCLEOTIDE SEQUENCE [LARGE SCALE GENOMIC DNA]</scope>
    <source>
        <strain evidence="1 2">HHB12733</strain>
    </source>
</reference>
<proteinExistence type="predicted"/>
<dbReference type="EMBL" id="KV423979">
    <property type="protein sequence ID" value="KZT56374.1"/>
    <property type="molecule type" value="Genomic_DNA"/>
</dbReference>
<protein>
    <submittedName>
        <fullName evidence="1">Uncharacterized protein</fullName>
    </submittedName>
</protein>
<organism evidence="1 2">
    <name type="scientific">Calocera cornea HHB12733</name>
    <dbReference type="NCBI Taxonomy" id="1353952"/>
    <lineage>
        <taxon>Eukaryota</taxon>
        <taxon>Fungi</taxon>
        <taxon>Dikarya</taxon>
        <taxon>Basidiomycota</taxon>
        <taxon>Agaricomycotina</taxon>
        <taxon>Dacrymycetes</taxon>
        <taxon>Dacrymycetales</taxon>
        <taxon>Dacrymycetaceae</taxon>
        <taxon>Calocera</taxon>
    </lineage>
</organism>
<keyword evidence="2" id="KW-1185">Reference proteome</keyword>